<accession>A0AA86VD09</accession>
<sequence>MYDHIYIVNNGHTKKKGVEITTGQTPNEKEIPRPWSDTPNMTMKQLDYEAIGLHCIIIQTKAKVFEAPEKN</sequence>
<dbReference type="Gramene" id="rna-AYBTSS11_LOCUS4434">
    <property type="protein sequence ID" value="CAJ1929324.1"/>
    <property type="gene ID" value="gene-AYBTSS11_LOCUS4434"/>
</dbReference>
<keyword evidence="2" id="KW-1185">Reference proteome</keyword>
<organism evidence="1 2">
    <name type="scientific">Sphenostylis stenocarpa</name>
    <dbReference type="NCBI Taxonomy" id="92480"/>
    <lineage>
        <taxon>Eukaryota</taxon>
        <taxon>Viridiplantae</taxon>
        <taxon>Streptophyta</taxon>
        <taxon>Embryophyta</taxon>
        <taxon>Tracheophyta</taxon>
        <taxon>Spermatophyta</taxon>
        <taxon>Magnoliopsida</taxon>
        <taxon>eudicotyledons</taxon>
        <taxon>Gunneridae</taxon>
        <taxon>Pentapetalae</taxon>
        <taxon>rosids</taxon>
        <taxon>fabids</taxon>
        <taxon>Fabales</taxon>
        <taxon>Fabaceae</taxon>
        <taxon>Papilionoideae</taxon>
        <taxon>50 kb inversion clade</taxon>
        <taxon>NPAAA clade</taxon>
        <taxon>indigoferoid/millettioid clade</taxon>
        <taxon>Phaseoleae</taxon>
        <taxon>Sphenostylis</taxon>
    </lineage>
</organism>
<protein>
    <submittedName>
        <fullName evidence="1">Uncharacterized protein</fullName>
    </submittedName>
</protein>
<gene>
    <name evidence="1" type="ORF">AYBTSS11_LOCUS4434</name>
</gene>
<reference evidence="1" key="1">
    <citation type="submission" date="2023-10" db="EMBL/GenBank/DDBJ databases">
        <authorList>
            <person name="Domelevo Entfellner J.-B."/>
        </authorList>
    </citation>
    <scope>NUCLEOTIDE SEQUENCE</scope>
</reference>
<evidence type="ECO:0000313" key="2">
    <source>
        <dbReference type="Proteomes" id="UP001189624"/>
    </source>
</evidence>
<dbReference type="Proteomes" id="UP001189624">
    <property type="component" value="Chromosome 2"/>
</dbReference>
<evidence type="ECO:0000313" key="1">
    <source>
        <dbReference type="EMBL" id="CAJ1929324.1"/>
    </source>
</evidence>
<name>A0AA86VD09_9FABA</name>
<dbReference type="AlphaFoldDB" id="A0AA86VD09"/>
<dbReference type="EMBL" id="OY731399">
    <property type="protein sequence ID" value="CAJ1929324.1"/>
    <property type="molecule type" value="Genomic_DNA"/>
</dbReference>
<proteinExistence type="predicted"/>